<keyword evidence="5" id="KW-0029">Amino-acid transport</keyword>
<gene>
    <name evidence="10" type="primary">Contig19724.g20918</name>
    <name evidence="10" type="ORF">STYLEM_19445</name>
</gene>
<dbReference type="PANTHER" id="PTHR11153:SF6">
    <property type="entry name" value="SIDEROFLEXIN-5"/>
    <property type="match status" value="1"/>
</dbReference>
<dbReference type="Pfam" id="PF03820">
    <property type="entry name" value="SFXNs"/>
    <property type="match status" value="1"/>
</dbReference>
<keyword evidence="11" id="KW-1185">Reference proteome</keyword>
<evidence type="ECO:0000256" key="7">
    <source>
        <dbReference type="ARBA" id="ARBA00023128"/>
    </source>
</evidence>
<dbReference type="InParanoid" id="A0A078B9R6"/>
<dbReference type="GO" id="GO:1990542">
    <property type="term" value="P:mitochondrial transmembrane transport"/>
    <property type="evidence" value="ECO:0007669"/>
    <property type="project" value="TreeGrafter"/>
</dbReference>
<evidence type="ECO:0000256" key="5">
    <source>
        <dbReference type="ARBA" id="ARBA00022970"/>
    </source>
</evidence>
<dbReference type="GO" id="GO:0005743">
    <property type="term" value="C:mitochondrial inner membrane"/>
    <property type="evidence" value="ECO:0007669"/>
    <property type="project" value="TreeGrafter"/>
</dbReference>
<proteinExistence type="inferred from homology"/>
<protein>
    <submittedName>
        <fullName evidence="10">Sideroflexin 5</fullName>
    </submittedName>
</protein>
<dbReference type="PANTHER" id="PTHR11153">
    <property type="entry name" value="SIDEROFLEXIN"/>
    <property type="match status" value="1"/>
</dbReference>
<dbReference type="OrthoDB" id="6608471at2759"/>
<keyword evidence="8 9" id="KW-0472">Membrane</keyword>
<reference evidence="10 11" key="1">
    <citation type="submission" date="2014-06" db="EMBL/GenBank/DDBJ databases">
        <authorList>
            <person name="Swart Estienne"/>
        </authorList>
    </citation>
    <scope>NUCLEOTIDE SEQUENCE [LARGE SCALE GENOMIC DNA]</scope>
    <source>
        <strain evidence="10 11">130c</strain>
    </source>
</reference>
<dbReference type="OMA" id="ISKSKWD"/>
<accession>A0A078B9R6</accession>
<feature type="transmembrane region" description="Helical" evidence="9">
    <location>
        <begin position="342"/>
        <end position="366"/>
    </location>
</feature>
<feature type="transmembrane region" description="Helical" evidence="9">
    <location>
        <begin position="159"/>
        <end position="179"/>
    </location>
</feature>
<dbReference type="EMBL" id="CCKQ01018348">
    <property type="protein sequence ID" value="CDW90303.1"/>
    <property type="molecule type" value="Genomic_DNA"/>
</dbReference>
<evidence type="ECO:0000256" key="3">
    <source>
        <dbReference type="ARBA" id="ARBA00022448"/>
    </source>
</evidence>
<dbReference type="AlphaFoldDB" id="A0A078B9R6"/>
<evidence type="ECO:0000313" key="10">
    <source>
        <dbReference type="EMBL" id="CDW90303.1"/>
    </source>
</evidence>
<comment type="similarity">
    <text evidence="2">Belongs to the sideroflexin family.</text>
</comment>
<organism evidence="10 11">
    <name type="scientific">Stylonychia lemnae</name>
    <name type="common">Ciliate</name>
    <dbReference type="NCBI Taxonomy" id="5949"/>
    <lineage>
        <taxon>Eukaryota</taxon>
        <taxon>Sar</taxon>
        <taxon>Alveolata</taxon>
        <taxon>Ciliophora</taxon>
        <taxon>Intramacronucleata</taxon>
        <taxon>Spirotrichea</taxon>
        <taxon>Stichotrichia</taxon>
        <taxon>Sporadotrichida</taxon>
        <taxon>Oxytrichidae</taxon>
        <taxon>Stylonychinae</taxon>
        <taxon>Stylonychia</taxon>
    </lineage>
</organism>
<sequence length="401" mass="45228">MQKSNKSFDKKDYPDLPDIDINQLNLDIKNLPPLPDHIQYKVAKAPVADIHGKLKKLEESEFKNKKPFTLKRSEFNVETYWGRFRHQFSRINPSLFFVNDKKIRECLQKVEKFKIREEASDNIGAKVYLKQEEIDELIYANRVVGSAVHPDTKQINPPWFRMSSFVLFNVPLVFLVLFAPNQTPAFNASLQGMNQTYNAMMNYGNRNASSPYTNEDILKGYAFAVLTSGGIALYSRKLLASKLKALKGARLILANSALGYLAGAFAGVGNVVMMRSKELKDGIQLQNEEGDVNYGNSKVAAQQAIFQTGLSRFVLALPVLFFPALANLVLEKFGLWPKRARLANLIELILCACSLTVALPMSVALFNQRSMLPRESLEAEFQDLKDSKGEVITHFYFNKGL</sequence>
<keyword evidence="7" id="KW-0496">Mitochondrion</keyword>
<feature type="transmembrane region" description="Helical" evidence="9">
    <location>
        <begin position="313"/>
        <end position="330"/>
    </location>
</feature>
<evidence type="ECO:0000256" key="4">
    <source>
        <dbReference type="ARBA" id="ARBA00022692"/>
    </source>
</evidence>
<dbReference type="InterPro" id="IPR004686">
    <property type="entry name" value="Mtc"/>
</dbReference>
<evidence type="ECO:0000256" key="9">
    <source>
        <dbReference type="SAM" id="Phobius"/>
    </source>
</evidence>
<evidence type="ECO:0000256" key="2">
    <source>
        <dbReference type="ARBA" id="ARBA00005974"/>
    </source>
</evidence>
<keyword evidence="6 9" id="KW-1133">Transmembrane helix</keyword>
<keyword evidence="3" id="KW-0813">Transport</keyword>
<dbReference type="Proteomes" id="UP000039865">
    <property type="component" value="Unassembled WGS sequence"/>
</dbReference>
<evidence type="ECO:0000256" key="8">
    <source>
        <dbReference type="ARBA" id="ARBA00023136"/>
    </source>
</evidence>
<name>A0A078B9R6_STYLE</name>
<dbReference type="GO" id="GO:0015075">
    <property type="term" value="F:monoatomic ion transmembrane transporter activity"/>
    <property type="evidence" value="ECO:0007669"/>
    <property type="project" value="InterPro"/>
</dbReference>
<evidence type="ECO:0000256" key="1">
    <source>
        <dbReference type="ARBA" id="ARBA00004225"/>
    </source>
</evidence>
<feature type="transmembrane region" description="Helical" evidence="9">
    <location>
        <begin position="220"/>
        <end position="239"/>
    </location>
</feature>
<comment type="subcellular location">
    <subcellularLocation>
        <location evidence="1">Mitochondrion membrane</location>
        <topology evidence="1">Multi-pass membrane protein</topology>
    </subcellularLocation>
</comment>
<dbReference type="GO" id="GO:0006865">
    <property type="term" value="P:amino acid transport"/>
    <property type="evidence" value="ECO:0007669"/>
    <property type="project" value="UniProtKB-KW"/>
</dbReference>
<keyword evidence="4 9" id="KW-0812">Transmembrane</keyword>
<evidence type="ECO:0000313" key="11">
    <source>
        <dbReference type="Proteomes" id="UP000039865"/>
    </source>
</evidence>
<evidence type="ECO:0000256" key="6">
    <source>
        <dbReference type="ARBA" id="ARBA00022989"/>
    </source>
</evidence>
<feature type="transmembrane region" description="Helical" evidence="9">
    <location>
        <begin position="251"/>
        <end position="272"/>
    </location>
</feature>